<dbReference type="Gene3D" id="3.40.50.1100">
    <property type="match status" value="2"/>
</dbReference>
<evidence type="ECO:0000259" key="4">
    <source>
        <dbReference type="Pfam" id="PF00291"/>
    </source>
</evidence>
<evidence type="ECO:0000256" key="2">
    <source>
        <dbReference type="ARBA" id="ARBA00022898"/>
    </source>
</evidence>
<dbReference type="Gramene" id="CDF37170">
    <property type="protein sequence ID" value="CDF37170"/>
    <property type="gene ID" value="CHC_T00005128001"/>
</dbReference>
<accession>R7QIC2</accession>
<protein>
    <recommendedName>
        <fullName evidence="4">Tryptophan synthase beta chain-like PALP domain-containing protein</fullName>
    </recommendedName>
</protein>
<dbReference type="KEGG" id="ccp:CHC_T00005128001"/>
<dbReference type="OrthoDB" id="4418812at2759"/>
<dbReference type="GO" id="GO:0003941">
    <property type="term" value="F:L-serine ammonia-lyase activity"/>
    <property type="evidence" value="ECO:0007669"/>
    <property type="project" value="TreeGrafter"/>
</dbReference>
<proteinExistence type="predicted"/>
<dbReference type="PANTHER" id="PTHR48078">
    <property type="entry name" value="THREONINE DEHYDRATASE, MITOCHONDRIAL-RELATED"/>
    <property type="match status" value="1"/>
</dbReference>
<dbReference type="Proteomes" id="UP000012073">
    <property type="component" value="Unassembled WGS sequence"/>
</dbReference>
<reference evidence="6" key="1">
    <citation type="journal article" date="2013" name="Proc. Natl. Acad. Sci. U.S.A.">
        <title>Genome structure and metabolic features in the red seaweed Chondrus crispus shed light on evolution of the Archaeplastida.</title>
        <authorList>
            <person name="Collen J."/>
            <person name="Porcel B."/>
            <person name="Carre W."/>
            <person name="Ball S.G."/>
            <person name="Chaparro C."/>
            <person name="Tonon T."/>
            <person name="Barbeyron T."/>
            <person name="Michel G."/>
            <person name="Noel B."/>
            <person name="Valentin K."/>
            <person name="Elias M."/>
            <person name="Artiguenave F."/>
            <person name="Arun A."/>
            <person name="Aury J.M."/>
            <person name="Barbosa-Neto J.F."/>
            <person name="Bothwell J.H."/>
            <person name="Bouget F.Y."/>
            <person name="Brillet L."/>
            <person name="Cabello-Hurtado F."/>
            <person name="Capella-Gutierrez S."/>
            <person name="Charrier B."/>
            <person name="Cladiere L."/>
            <person name="Cock J.M."/>
            <person name="Coelho S.M."/>
            <person name="Colleoni C."/>
            <person name="Czjzek M."/>
            <person name="Da Silva C."/>
            <person name="Delage L."/>
            <person name="Denoeud F."/>
            <person name="Deschamps P."/>
            <person name="Dittami S.M."/>
            <person name="Gabaldon T."/>
            <person name="Gachon C.M."/>
            <person name="Groisillier A."/>
            <person name="Herve C."/>
            <person name="Jabbari K."/>
            <person name="Katinka M."/>
            <person name="Kloareg B."/>
            <person name="Kowalczyk N."/>
            <person name="Labadie K."/>
            <person name="Leblanc C."/>
            <person name="Lopez P.J."/>
            <person name="McLachlan D.H."/>
            <person name="Meslet-Cladiere L."/>
            <person name="Moustafa A."/>
            <person name="Nehr Z."/>
            <person name="Nyvall Collen P."/>
            <person name="Panaud O."/>
            <person name="Partensky F."/>
            <person name="Poulain J."/>
            <person name="Rensing S.A."/>
            <person name="Rousvoal S."/>
            <person name="Samson G."/>
            <person name="Symeonidi A."/>
            <person name="Weissenbach J."/>
            <person name="Zambounis A."/>
            <person name="Wincker P."/>
            <person name="Boyen C."/>
        </authorList>
    </citation>
    <scope>NUCLEOTIDE SEQUENCE [LARGE SCALE GENOMIC DNA]</scope>
    <source>
        <strain evidence="6">cv. Stackhouse</strain>
    </source>
</reference>
<dbReference type="Pfam" id="PF00291">
    <property type="entry name" value="PALP"/>
    <property type="match status" value="1"/>
</dbReference>
<sequence>MEVPSQVHHLPEPHLKRSVLLCQIDNENRLNDKITNAHDFFEEYRSRLPDSVLWTPLLFSRWLSKDKLHVFIKLETEQVTNSFKVRGALYRTHVAICEGAKGVVTASTGNHALAVVHAVTLSDVAGIVFLPENTTSGKVKALRASVKNTKAVIQFAGKDCLDAERKASQYAVEHSLVYISPYNDECVIAGQGTVGVEILETLSKLGVPFGNSFHRKCCYVTVGGGGLISGVAACLKLREPGVWRVVGCLPQNSPVMYDCAAAQQVIPSKCLPTLSDGSAGDIEPGSITLEYCCGLVDAWALISEADIEKAIAGAFTNHRKVVEGAAAVAIAGFQVDERWRQGKNVETAVVVACGSNIDPDVFADIIKKHE</sequence>
<organism evidence="5 6">
    <name type="scientific">Chondrus crispus</name>
    <name type="common">Carrageen Irish moss</name>
    <name type="synonym">Polymorpha crispa</name>
    <dbReference type="NCBI Taxonomy" id="2769"/>
    <lineage>
        <taxon>Eukaryota</taxon>
        <taxon>Rhodophyta</taxon>
        <taxon>Florideophyceae</taxon>
        <taxon>Rhodymeniophycidae</taxon>
        <taxon>Gigartinales</taxon>
        <taxon>Gigartinaceae</taxon>
        <taxon>Chondrus</taxon>
    </lineage>
</organism>
<evidence type="ECO:0000256" key="1">
    <source>
        <dbReference type="ARBA" id="ARBA00001933"/>
    </source>
</evidence>
<dbReference type="AlphaFoldDB" id="R7QIC2"/>
<keyword evidence="3" id="KW-0456">Lyase</keyword>
<dbReference type="RefSeq" id="XP_005716989.1">
    <property type="nucleotide sequence ID" value="XM_005716932.1"/>
</dbReference>
<dbReference type="STRING" id="2769.R7QIC2"/>
<dbReference type="InterPro" id="IPR050147">
    <property type="entry name" value="Ser/Thr_Dehydratase"/>
</dbReference>
<comment type="cofactor">
    <cofactor evidence="1">
        <name>pyridoxal 5'-phosphate</name>
        <dbReference type="ChEBI" id="CHEBI:597326"/>
    </cofactor>
</comment>
<dbReference type="GeneID" id="17324691"/>
<name>R7QIC2_CHOCR</name>
<dbReference type="EMBL" id="HG001818">
    <property type="protein sequence ID" value="CDF37170.1"/>
    <property type="molecule type" value="Genomic_DNA"/>
</dbReference>
<dbReference type="InterPro" id="IPR036052">
    <property type="entry name" value="TrpB-like_PALP_sf"/>
</dbReference>
<keyword evidence="2" id="KW-0663">Pyridoxal phosphate</keyword>
<gene>
    <name evidence="5" type="ORF">CHC_T00005128001</name>
</gene>
<evidence type="ECO:0000256" key="3">
    <source>
        <dbReference type="ARBA" id="ARBA00023239"/>
    </source>
</evidence>
<dbReference type="InterPro" id="IPR001926">
    <property type="entry name" value="TrpB-like_PALP"/>
</dbReference>
<dbReference type="PhylomeDB" id="R7QIC2"/>
<evidence type="ECO:0000313" key="6">
    <source>
        <dbReference type="Proteomes" id="UP000012073"/>
    </source>
</evidence>
<dbReference type="PANTHER" id="PTHR48078:SF6">
    <property type="entry name" value="L-THREONINE DEHYDRATASE CATABOLIC TDCB"/>
    <property type="match status" value="1"/>
</dbReference>
<keyword evidence="6" id="KW-1185">Reference proteome</keyword>
<feature type="domain" description="Tryptophan synthase beta chain-like PALP" evidence="4">
    <location>
        <begin position="52"/>
        <end position="354"/>
    </location>
</feature>
<dbReference type="GO" id="GO:0009097">
    <property type="term" value="P:isoleucine biosynthetic process"/>
    <property type="evidence" value="ECO:0007669"/>
    <property type="project" value="TreeGrafter"/>
</dbReference>
<evidence type="ECO:0000313" key="5">
    <source>
        <dbReference type="EMBL" id="CDF37170.1"/>
    </source>
</evidence>
<dbReference type="GO" id="GO:0006565">
    <property type="term" value="P:L-serine catabolic process"/>
    <property type="evidence" value="ECO:0007669"/>
    <property type="project" value="TreeGrafter"/>
</dbReference>
<dbReference type="OMA" id="CENEQIT"/>
<dbReference type="GO" id="GO:0006567">
    <property type="term" value="P:L-threonine catabolic process"/>
    <property type="evidence" value="ECO:0007669"/>
    <property type="project" value="TreeGrafter"/>
</dbReference>
<dbReference type="SUPFAM" id="SSF53686">
    <property type="entry name" value="Tryptophan synthase beta subunit-like PLP-dependent enzymes"/>
    <property type="match status" value="1"/>
</dbReference>
<dbReference type="GO" id="GO:0004794">
    <property type="term" value="F:threonine deaminase activity"/>
    <property type="evidence" value="ECO:0007669"/>
    <property type="project" value="TreeGrafter"/>
</dbReference>